<evidence type="ECO:0000313" key="1">
    <source>
        <dbReference type="EMBL" id="KAH9306240.1"/>
    </source>
</evidence>
<feature type="non-terminal residue" evidence="1">
    <location>
        <position position="68"/>
    </location>
</feature>
<accession>A0AA38FMB4</accession>
<dbReference type="EMBL" id="JAHRHJ020000008">
    <property type="protein sequence ID" value="KAH9306240.1"/>
    <property type="molecule type" value="Genomic_DNA"/>
</dbReference>
<dbReference type="Proteomes" id="UP000824469">
    <property type="component" value="Unassembled WGS sequence"/>
</dbReference>
<proteinExistence type="predicted"/>
<organism evidence="1 2">
    <name type="scientific">Taxus chinensis</name>
    <name type="common">Chinese yew</name>
    <name type="synonym">Taxus wallichiana var. chinensis</name>
    <dbReference type="NCBI Taxonomy" id="29808"/>
    <lineage>
        <taxon>Eukaryota</taxon>
        <taxon>Viridiplantae</taxon>
        <taxon>Streptophyta</taxon>
        <taxon>Embryophyta</taxon>
        <taxon>Tracheophyta</taxon>
        <taxon>Spermatophyta</taxon>
        <taxon>Pinopsida</taxon>
        <taxon>Pinidae</taxon>
        <taxon>Conifers II</taxon>
        <taxon>Cupressales</taxon>
        <taxon>Taxaceae</taxon>
        <taxon>Taxus</taxon>
    </lineage>
</organism>
<name>A0AA38FMB4_TAXCH</name>
<feature type="non-terminal residue" evidence="1">
    <location>
        <position position="1"/>
    </location>
</feature>
<reference evidence="1 2" key="1">
    <citation type="journal article" date="2021" name="Nat. Plants">
        <title>The Taxus genome provides insights into paclitaxel biosynthesis.</title>
        <authorList>
            <person name="Xiong X."/>
            <person name="Gou J."/>
            <person name="Liao Q."/>
            <person name="Li Y."/>
            <person name="Zhou Q."/>
            <person name="Bi G."/>
            <person name="Li C."/>
            <person name="Du R."/>
            <person name="Wang X."/>
            <person name="Sun T."/>
            <person name="Guo L."/>
            <person name="Liang H."/>
            <person name="Lu P."/>
            <person name="Wu Y."/>
            <person name="Zhang Z."/>
            <person name="Ro D.K."/>
            <person name="Shang Y."/>
            <person name="Huang S."/>
            <person name="Yan J."/>
        </authorList>
    </citation>
    <scope>NUCLEOTIDE SEQUENCE [LARGE SCALE GENOMIC DNA]</scope>
    <source>
        <strain evidence="1">Ta-2019</strain>
    </source>
</reference>
<gene>
    <name evidence="1" type="ORF">KI387_010644</name>
</gene>
<keyword evidence="2" id="KW-1185">Reference proteome</keyword>
<protein>
    <submittedName>
        <fullName evidence="1">Uncharacterized protein</fullName>
    </submittedName>
</protein>
<evidence type="ECO:0000313" key="2">
    <source>
        <dbReference type="Proteomes" id="UP000824469"/>
    </source>
</evidence>
<comment type="caution">
    <text evidence="1">The sequence shown here is derived from an EMBL/GenBank/DDBJ whole genome shotgun (WGS) entry which is preliminary data.</text>
</comment>
<dbReference type="AlphaFoldDB" id="A0AA38FMB4"/>
<sequence length="68" mass="7211">LAASRAMHMDLVVLCNTNAVLVIRNMPFSLDLAQGLADLNTKCTCVILLSRMACQVALSLFAESGAAE</sequence>